<feature type="transmembrane region" description="Helical" evidence="5">
    <location>
        <begin position="60"/>
        <end position="84"/>
    </location>
</feature>
<feature type="transmembrane region" description="Helical" evidence="5">
    <location>
        <begin position="308"/>
        <end position="330"/>
    </location>
</feature>
<dbReference type="OrthoDB" id="6415790at2759"/>
<dbReference type="GO" id="GO:0035348">
    <property type="term" value="P:acetyl-CoA transmembrane transport"/>
    <property type="evidence" value="ECO:0007669"/>
    <property type="project" value="InterPro"/>
</dbReference>
<feature type="transmembrane region" description="Helical" evidence="5">
    <location>
        <begin position="223"/>
        <end position="241"/>
    </location>
</feature>
<accession>A0A834RI17</accession>
<keyword evidence="4 5" id="KW-0472">Membrane</keyword>
<evidence type="ECO:0000256" key="1">
    <source>
        <dbReference type="ARBA" id="ARBA00004141"/>
    </source>
</evidence>
<gene>
    <name evidence="6" type="ORF">SSS_5263</name>
</gene>
<reference evidence="6" key="2">
    <citation type="submission" date="2020-01" db="EMBL/GenBank/DDBJ databases">
        <authorList>
            <person name="Korhonen P.K.K."/>
            <person name="Guangxu M.G."/>
            <person name="Wang T.W."/>
            <person name="Stroehlein A.J.S."/>
            <person name="Young N.D."/>
            <person name="Ang C.-S.A."/>
            <person name="Fernando D.W.F."/>
            <person name="Lu H.L."/>
            <person name="Taylor S.T."/>
            <person name="Ehtesham M.E.M."/>
            <person name="Najaraj S.H.N."/>
            <person name="Harsha G.H.G."/>
            <person name="Madugundu A.M."/>
            <person name="Renuse S.R."/>
            <person name="Holt D.H."/>
            <person name="Pandey A.P."/>
            <person name="Papenfuss A.P."/>
            <person name="Gasser R.B.G."/>
            <person name="Fischer K.F."/>
        </authorList>
    </citation>
    <scope>NUCLEOTIDE SEQUENCE</scope>
    <source>
        <strain evidence="6">SSS_KF_BRIS2020</strain>
    </source>
</reference>
<proteinExistence type="predicted"/>
<evidence type="ECO:0000256" key="3">
    <source>
        <dbReference type="ARBA" id="ARBA00022989"/>
    </source>
</evidence>
<feature type="transmembrane region" description="Helical" evidence="5">
    <location>
        <begin position="96"/>
        <end position="113"/>
    </location>
</feature>
<protein>
    <submittedName>
        <fullName evidence="6">Acetyl-coenzyme A transporter 1</fullName>
    </submittedName>
</protein>
<reference evidence="7" key="3">
    <citation type="submission" date="2022-06" db="UniProtKB">
        <authorList>
            <consortium name="EnsemblMetazoa"/>
        </authorList>
    </citation>
    <scope>IDENTIFICATION</scope>
</reference>
<keyword evidence="8" id="KW-1185">Reference proteome</keyword>
<dbReference type="Gene3D" id="1.20.1250.20">
    <property type="entry name" value="MFS general substrate transporter like domains"/>
    <property type="match status" value="1"/>
</dbReference>
<keyword evidence="2 5" id="KW-0812">Transmembrane</keyword>
<dbReference type="InterPro" id="IPR036259">
    <property type="entry name" value="MFS_trans_sf"/>
</dbReference>
<dbReference type="GO" id="GO:0008521">
    <property type="term" value="F:acetyl-CoA transmembrane transporter activity"/>
    <property type="evidence" value="ECO:0007669"/>
    <property type="project" value="InterPro"/>
</dbReference>
<evidence type="ECO:0000256" key="5">
    <source>
        <dbReference type="SAM" id="Phobius"/>
    </source>
</evidence>
<dbReference type="InterPro" id="IPR024371">
    <property type="entry name" value="AcetylCoA_trans_1-like"/>
</dbReference>
<dbReference type="EMBL" id="WVUK01000012">
    <property type="protein sequence ID" value="KAF7496326.1"/>
    <property type="molecule type" value="Genomic_DNA"/>
</dbReference>
<dbReference type="PANTHER" id="PTHR12778">
    <property type="entry name" value="SOLUTE CARRIER FAMILY 33 ACETYL-COA TRANSPORTER -RELATED"/>
    <property type="match status" value="1"/>
</dbReference>
<dbReference type="Proteomes" id="UP000070412">
    <property type="component" value="Unassembled WGS sequence"/>
</dbReference>
<evidence type="ECO:0000313" key="7">
    <source>
        <dbReference type="EnsemblMetazoa" id="KAF7496326.1"/>
    </source>
</evidence>
<reference evidence="8" key="1">
    <citation type="journal article" date="2020" name="PLoS Negl. Trop. Dis.">
        <title>High-quality nuclear genome for Sarcoptes scabiei-A critical resource for a neglected parasite.</title>
        <authorList>
            <person name="Korhonen P.K."/>
            <person name="Gasser R.B."/>
            <person name="Ma G."/>
            <person name="Wang T."/>
            <person name="Stroehlein A.J."/>
            <person name="Young N.D."/>
            <person name="Ang C.S."/>
            <person name="Fernando D.D."/>
            <person name="Lu H.C."/>
            <person name="Taylor S."/>
            <person name="Reynolds S.L."/>
            <person name="Mofiz E."/>
            <person name="Najaraj S.H."/>
            <person name="Gowda H."/>
            <person name="Madugundu A."/>
            <person name="Renuse S."/>
            <person name="Holt D."/>
            <person name="Pandey A."/>
            <person name="Papenfuss A.T."/>
            <person name="Fischer K."/>
        </authorList>
    </citation>
    <scope>NUCLEOTIDE SEQUENCE [LARGE SCALE GENOMIC DNA]</scope>
</reference>
<dbReference type="AlphaFoldDB" id="A0A834RI17"/>
<evidence type="ECO:0000313" key="6">
    <source>
        <dbReference type="EMBL" id="KAF7496326.1"/>
    </source>
</evidence>
<evidence type="ECO:0000256" key="4">
    <source>
        <dbReference type="ARBA" id="ARBA00023136"/>
    </source>
</evidence>
<feature type="transmembrane region" description="Helical" evidence="5">
    <location>
        <begin position="342"/>
        <end position="360"/>
    </location>
</feature>
<feature type="transmembrane region" description="Helical" evidence="5">
    <location>
        <begin position="159"/>
        <end position="179"/>
    </location>
</feature>
<dbReference type="PANTHER" id="PTHR12778:SF9">
    <property type="entry name" value="ACETYL-COENZYME A TRANSPORTER 1"/>
    <property type="match status" value="1"/>
</dbReference>
<dbReference type="Pfam" id="PF13000">
    <property type="entry name" value="Acatn"/>
    <property type="match status" value="2"/>
</dbReference>
<dbReference type="GO" id="GO:0016020">
    <property type="term" value="C:membrane"/>
    <property type="evidence" value="ECO:0007669"/>
    <property type="project" value="UniProtKB-SubCell"/>
</dbReference>
<organism evidence="6">
    <name type="scientific">Sarcoptes scabiei</name>
    <name type="common">Itch mite</name>
    <name type="synonym">Acarus scabiei</name>
    <dbReference type="NCBI Taxonomy" id="52283"/>
    <lineage>
        <taxon>Eukaryota</taxon>
        <taxon>Metazoa</taxon>
        <taxon>Ecdysozoa</taxon>
        <taxon>Arthropoda</taxon>
        <taxon>Chelicerata</taxon>
        <taxon>Arachnida</taxon>
        <taxon>Acari</taxon>
        <taxon>Acariformes</taxon>
        <taxon>Sarcoptiformes</taxon>
        <taxon>Astigmata</taxon>
        <taxon>Psoroptidia</taxon>
        <taxon>Sarcoptoidea</taxon>
        <taxon>Sarcoptidae</taxon>
        <taxon>Sarcoptinae</taxon>
        <taxon>Sarcoptes</taxon>
    </lineage>
</organism>
<evidence type="ECO:0000313" key="8">
    <source>
        <dbReference type="Proteomes" id="UP000070412"/>
    </source>
</evidence>
<dbReference type="EnsemblMetazoa" id="SSS_5263s_mrna">
    <property type="protein sequence ID" value="KAF7496326.1"/>
    <property type="gene ID" value="SSS_5263"/>
</dbReference>
<comment type="subcellular location">
    <subcellularLocation>
        <location evidence="1">Membrane</location>
        <topology evidence="1">Multi-pass membrane protein</topology>
    </subcellularLocation>
</comment>
<name>A0A834RI17_SARSC</name>
<sequence>MNKEKKQNLRIRNQEIHHNEKSDKISNFDIDPGNSLRKDLLDLHLSNCLPSDLKEDYLNIFILLLLYMLQGIPLGLISGVPYLLTNRGISYSEQAIFSFAIWPFSFKLLWAPIVDSVYYTRFGKRKSWMIPSQYLIGLFMIFISYYLDSMMNSVEGFNIYLLTGMFLFLNFLAATQDIAVDGWALTMLKPCNVGYASTCNTVGQTAGYFFEPLPYGFVNLHDFFFFWGVVFLIVTTLIMIFKKETSSHDRDHHEDGIVKTYCKLIEILKLPPVQYFAIVLLTCKISFAITDAATGLKLKEAGLPMDHIAFLALPILPLQIILPWIIGHYTNGPRPLDVFIKAYPYRLIFGYVFCIVLWWTRHLYWQYQYFPFYYYFVLIIVYAMQQITVYSMYVALMSFHAKISDPKIGGTYMTY</sequence>
<feature type="transmembrane region" description="Helical" evidence="5">
    <location>
        <begin position="372"/>
        <end position="396"/>
    </location>
</feature>
<dbReference type="SUPFAM" id="SSF103473">
    <property type="entry name" value="MFS general substrate transporter"/>
    <property type="match status" value="1"/>
</dbReference>
<evidence type="ECO:0000256" key="2">
    <source>
        <dbReference type="ARBA" id="ARBA00022692"/>
    </source>
</evidence>
<keyword evidence="3 5" id="KW-1133">Transmembrane helix</keyword>
<feature type="transmembrane region" description="Helical" evidence="5">
    <location>
        <begin position="128"/>
        <end position="147"/>
    </location>
</feature>
<dbReference type="InterPro" id="IPR004752">
    <property type="entry name" value="AmpG_permease/AT-1"/>
</dbReference>